<dbReference type="CDD" id="cd10456">
    <property type="entry name" value="GIY-YIG_UPF0213"/>
    <property type="match status" value="1"/>
</dbReference>
<dbReference type="Pfam" id="PF01541">
    <property type="entry name" value="GIY-YIG"/>
    <property type="match status" value="1"/>
</dbReference>
<dbReference type="Proteomes" id="UP001500213">
    <property type="component" value="Unassembled WGS sequence"/>
</dbReference>
<comment type="similarity">
    <text evidence="1">Belongs to the UPF0213 family.</text>
</comment>
<gene>
    <name evidence="3" type="ORF">GCM10022288_06800</name>
</gene>
<evidence type="ECO:0000256" key="1">
    <source>
        <dbReference type="ARBA" id="ARBA00007435"/>
    </source>
</evidence>
<protein>
    <submittedName>
        <fullName evidence="3">GIY-YIG nuclease family protein</fullName>
    </submittedName>
</protein>
<proteinExistence type="inferred from homology"/>
<evidence type="ECO:0000313" key="4">
    <source>
        <dbReference type="Proteomes" id="UP001500213"/>
    </source>
</evidence>
<keyword evidence="4" id="KW-1185">Reference proteome</keyword>
<organism evidence="3 4">
    <name type="scientific">Gryllotalpicola kribbensis</name>
    <dbReference type="NCBI Taxonomy" id="993084"/>
    <lineage>
        <taxon>Bacteria</taxon>
        <taxon>Bacillati</taxon>
        <taxon>Actinomycetota</taxon>
        <taxon>Actinomycetes</taxon>
        <taxon>Micrococcales</taxon>
        <taxon>Microbacteriaceae</taxon>
        <taxon>Gryllotalpicola</taxon>
    </lineage>
</organism>
<name>A0ABP8AKH1_9MICO</name>
<evidence type="ECO:0000259" key="2">
    <source>
        <dbReference type="PROSITE" id="PS50164"/>
    </source>
</evidence>
<feature type="domain" description="GIY-YIG" evidence="2">
    <location>
        <begin position="1"/>
        <end position="75"/>
    </location>
</feature>
<dbReference type="PANTHER" id="PTHR34477">
    <property type="entry name" value="UPF0213 PROTEIN YHBQ"/>
    <property type="match status" value="1"/>
</dbReference>
<dbReference type="Gene3D" id="3.40.1440.10">
    <property type="entry name" value="GIY-YIG endonuclease"/>
    <property type="match status" value="1"/>
</dbReference>
<dbReference type="PANTHER" id="PTHR34477:SF1">
    <property type="entry name" value="UPF0213 PROTEIN YHBQ"/>
    <property type="match status" value="1"/>
</dbReference>
<accession>A0ABP8AKH1</accession>
<dbReference type="RefSeq" id="WP_344773824.1">
    <property type="nucleotide sequence ID" value="NZ_BAABBX010000005.1"/>
</dbReference>
<evidence type="ECO:0000313" key="3">
    <source>
        <dbReference type="EMBL" id="GAA4185167.1"/>
    </source>
</evidence>
<reference evidence="4" key="1">
    <citation type="journal article" date="2019" name="Int. J. Syst. Evol. Microbiol.">
        <title>The Global Catalogue of Microorganisms (GCM) 10K type strain sequencing project: providing services to taxonomists for standard genome sequencing and annotation.</title>
        <authorList>
            <consortium name="The Broad Institute Genomics Platform"/>
            <consortium name="The Broad Institute Genome Sequencing Center for Infectious Disease"/>
            <person name="Wu L."/>
            <person name="Ma J."/>
        </authorList>
    </citation>
    <scope>NUCLEOTIDE SEQUENCE [LARGE SCALE GENOMIC DNA]</scope>
    <source>
        <strain evidence="4">JCM 17593</strain>
    </source>
</reference>
<comment type="caution">
    <text evidence="3">The sequence shown here is derived from an EMBL/GenBank/DDBJ whole genome shotgun (WGS) entry which is preliminary data.</text>
</comment>
<dbReference type="PROSITE" id="PS50164">
    <property type="entry name" value="GIY_YIG"/>
    <property type="match status" value="1"/>
</dbReference>
<dbReference type="EMBL" id="BAABBX010000005">
    <property type="protein sequence ID" value="GAA4185167.1"/>
    <property type="molecule type" value="Genomic_DNA"/>
</dbReference>
<sequence>MPAVYMLECGDGSFYVGSTRNLEARIQQHMVGAGSEYTRWRMPVKLVWAMELDSVADAYALEKQIQGWGRAKRIALIEGRFGDLKALAKKKFGKPPAVE</sequence>
<dbReference type="InterPro" id="IPR050190">
    <property type="entry name" value="UPF0213_domain"/>
</dbReference>
<dbReference type="InterPro" id="IPR000305">
    <property type="entry name" value="GIY-YIG_endonuc"/>
</dbReference>
<dbReference type="InterPro" id="IPR035901">
    <property type="entry name" value="GIY-YIG_endonuc_sf"/>
</dbReference>
<dbReference type="SUPFAM" id="SSF82771">
    <property type="entry name" value="GIY-YIG endonuclease"/>
    <property type="match status" value="1"/>
</dbReference>